<feature type="region of interest" description="Disordered" evidence="4">
    <location>
        <begin position="139"/>
        <end position="164"/>
    </location>
</feature>
<comment type="similarity">
    <text evidence="2">Belongs to the FlgN family.</text>
</comment>
<keyword evidence="5" id="KW-0282">Flagellum</keyword>
<dbReference type="GO" id="GO:0044780">
    <property type="term" value="P:bacterial-type flagellum assembly"/>
    <property type="evidence" value="ECO:0007669"/>
    <property type="project" value="InterPro"/>
</dbReference>
<dbReference type="SUPFAM" id="SSF140566">
    <property type="entry name" value="FlgN-like"/>
    <property type="match status" value="1"/>
</dbReference>
<dbReference type="InterPro" id="IPR036679">
    <property type="entry name" value="FlgN-like_sf"/>
</dbReference>
<dbReference type="Proteomes" id="UP000886339">
    <property type="component" value="Unassembled WGS sequence"/>
</dbReference>
<reference evidence="5" key="1">
    <citation type="journal article" date="2020" name="mSystems">
        <title>Genome- and Community-Level Interaction Insights into Carbon Utilization and Element Cycling Functions of Hydrothermarchaeota in Hydrothermal Sediment.</title>
        <authorList>
            <person name="Zhou Z."/>
            <person name="Liu Y."/>
            <person name="Xu W."/>
            <person name="Pan J."/>
            <person name="Luo Z.H."/>
            <person name="Li M."/>
        </authorList>
    </citation>
    <scope>NUCLEOTIDE SEQUENCE [LARGE SCALE GENOMIC DNA]</scope>
    <source>
        <strain evidence="5">HyVt-458</strain>
    </source>
</reference>
<dbReference type="Pfam" id="PF05130">
    <property type="entry name" value="FlgN"/>
    <property type="match status" value="1"/>
</dbReference>
<organism evidence="5">
    <name type="scientific">Thiolapillus brandeum</name>
    <dbReference type="NCBI Taxonomy" id="1076588"/>
    <lineage>
        <taxon>Bacteria</taxon>
        <taxon>Pseudomonadati</taxon>
        <taxon>Pseudomonadota</taxon>
        <taxon>Gammaproteobacteria</taxon>
        <taxon>Chromatiales</taxon>
        <taxon>Sedimenticolaceae</taxon>
        <taxon>Thiolapillus</taxon>
    </lineage>
</organism>
<name>A0A831W7I3_9GAMM</name>
<evidence type="ECO:0000256" key="3">
    <source>
        <dbReference type="ARBA" id="ARBA00022795"/>
    </source>
</evidence>
<gene>
    <name evidence="5" type="ORF">ENJ12_02930</name>
</gene>
<dbReference type="InterPro" id="IPR007809">
    <property type="entry name" value="FlgN-like"/>
</dbReference>
<sequence>MPSGQLDFHRDLFSLLERELKAMAELKQILDRETSALTYERDSELLLQLISEKDTQVSDLKHLETERARLMEGTGIDNDPSQITHYLSTEVQAQPLLHLWQQLLSLTTQCQESNRLNGTIIKLDSQHLHQALNLLRAENSGDSHNYGPQGHTTTANASRLLGQA</sequence>
<dbReference type="EMBL" id="DRLF01000110">
    <property type="protein sequence ID" value="HEC05778.1"/>
    <property type="molecule type" value="Genomic_DNA"/>
</dbReference>
<comment type="caution">
    <text evidence="5">The sequence shown here is derived from an EMBL/GenBank/DDBJ whole genome shotgun (WGS) entry which is preliminary data.</text>
</comment>
<keyword evidence="3" id="KW-1005">Bacterial flagellum biogenesis</keyword>
<accession>A0A831W7I3</accession>
<evidence type="ECO:0000256" key="4">
    <source>
        <dbReference type="SAM" id="MobiDB-lite"/>
    </source>
</evidence>
<evidence type="ECO:0000256" key="1">
    <source>
        <dbReference type="ARBA" id="ARBA00002397"/>
    </source>
</evidence>
<protein>
    <submittedName>
        <fullName evidence="5">Flagellar protein FlgN</fullName>
    </submittedName>
</protein>
<keyword evidence="5" id="KW-0969">Cilium</keyword>
<dbReference type="Gene3D" id="1.20.58.300">
    <property type="entry name" value="FlgN-like"/>
    <property type="match status" value="1"/>
</dbReference>
<comment type="function">
    <text evidence="1">Required for the efficient initiation of filament assembly.</text>
</comment>
<proteinExistence type="inferred from homology"/>
<evidence type="ECO:0000313" key="5">
    <source>
        <dbReference type="EMBL" id="HEC05778.1"/>
    </source>
</evidence>
<dbReference type="AlphaFoldDB" id="A0A831W7I3"/>
<keyword evidence="5" id="KW-0966">Cell projection</keyword>
<evidence type="ECO:0000256" key="2">
    <source>
        <dbReference type="ARBA" id="ARBA00007703"/>
    </source>
</evidence>